<dbReference type="EMBL" id="JALLPJ020001407">
    <property type="protein sequence ID" value="KAL3765143.1"/>
    <property type="molecule type" value="Genomic_DNA"/>
</dbReference>
<dbReference type="Gene3D" id="1.10.472.10">
    <property type="entry name" value="Cyclin-like"/>
    <property type="match status" value="2"/>
</dbReference>
<dbReference type="PANTHER" id="PTHR13742">
    <property type="entry name" value="RETINOBLASTOMA-ASSOCIATED PROTEIN RB -RELATED"/>
    <property type="match status" value="1"/>
</dbReference>
<evidence type="ECO:0000313" key="3">
    <source>
        <dbReference type="EMBL" id="KAL3765143.1"/>
    </source>
</evidence>
<dbReference type="Pfam" id="PF01857">
    <property type="entry name" value="RB_B"/>
    <property type="match status" value="1"/>
</dbReference>
<name>A0ABD3MQF9_9STRA</name>
<organism evidence="3 4">
    <name type="scientific">Cyclotella atomus</name>
    <dbReference type="NCBI Taxonomy" id="382360"/>
    <lineage>
        <taxon>Eukaryota</taxon>
        <taxon>Sar</taxon>
        <taxon>Stramenopiles</taxon>
        <taxon>Ochrophyta</taxon>
        <taxon>Bacillariophyta</taxon>
        <taxon>Coscinodiscophyceae</taxon>
        <taxon>Thalassiosirophycidae</taxon>
        <taxon>Stephanodiscales</taxon>
        <taxon>Stephanodiscaceae</taxon>
        <taxon>Cyclotella</taxon>
    </lineage>
</organism>
<dbReference type="PANTHER" id="PTHR13742:SF17">
    <property type="entry name" value="RE32990P-RELATED"/>
    <property type="match status" value="1"/>
</dbReference>
<keyword evidence="4" id="KW-1185">Reference proteome</keyword>
<dbReference type="SUPFAM" id="SSF47954">
    <property type="entry name" value="Cyclin-like"/>
    <property type="match status" value="1"/>
</dbReference>
<gene>
    <name evidence="3" type="ORF">ACHAWO_004321</name>
</gene>
<feature type="region of interest" description="Disordered" evidence="1">
    <location>
        <begin position="1"/>
        <end position="34"/>
    </location>
</feature>
<dbReference type="InterPro" id="IPR028309">
    <property type="entry name" value="RB_fam"/>
</dbReference>
<dbReference type="CDD" id="cd20548">
    <property type="entry name" value="CYCLIN_RB-like"/>
    <property type="match status" value="1"/>
</dbReference>
<proteinExistence type="predicted"/>
<accession>A0ABD3MQF9</accession>
<feature type="domain" description="Retinoblastoma-associated protein B-box" evidence="2">
    <location>
        <begin position="368"/>
        <end position="503"/>
    </location>
</feature>
<evidence type="ECO:0000256" key="1">
    <source>
        <dbReference type="SAM" id="MobiDB-lite"/>
    </source>
</evidence>
<evidence type="ECO:0000313" key="4">
    <source>
        <dbReference type="Proteomes" id="UP001530400"/>
    </source>
</evidence>
<dbReference type="InterPro" id="IPR036915">
    <property type="entry name" value="Cyclin-like_sf"/>
</dbReference>
<feature type="compositionally biased region" description="Low complexity" evidence="1">
    <location>
        <begin position="1"/>
        <end position="15"/>
    </location>
</feature>
<dbReference type="InterPro" id="IPR002719">
    <property type="entry name" value="RB_B"/>
</dbReference>
<dbReference type="AlphaFoldDB" id="A0ABD3MQF9"/>
<comment type="caution">
    <text evidence="3">The sequence shown here is derived from an EMBL/GenBank/DDBJ whole genome shotgun (WGS) entry which is preliminary data.</text>
</comment>
<reference evidence="3 4" key="1">
    <citation type="submission" date="2024-10" db="EMBL/GenBank/DDBJ databases">
        <title>Updated reference genomes for cyclostephanoid diatoms.</title>
        <authorList>
            <person name="Roberts W.R."/>
            <person name="Alverson A.J."/>
        </authorList>
    </citation>
    <scope>NUCLEOTIDE SEQUENCE [LARGE SCALE GENOMIC DNA]</scope>
    <source>
        <strain evidence="3 4">AJA010-31</strain>
    </source>
</reference>
<evidence type="ECO:0000259" key="2">
    <source>
        <dbReference type="Pfam" id="PF01857"/>
    </source>
</evidence>
<sequence length="539" mass="59397">MSSEIENASIAASAALPSDSNESRDVEMVDANNDDAPQDAAASIQTEPEFYIHIRGLVGPPITDDQRIELDEWKSHIFAAATSTPTVAPSEALLEMLGDPTQWQSVICPVIQSYIRHVISLSHDSSSGGQERSFVSSHSQPLHHTFSRPFRHNTHPLPSSTLHLYYTALTRILKNHRSSSRSMLVLNAQFHKSLFSLCHFSLLKATHVNDLRDFDIRGSGSCPIVYYKLIEAFLQEMGNGNSRSSSNVNSSGNSTAVGTNNKALPQYLKNTLRQVQEMLLDSLWMIEDQDCKEGGGGAYYNSPSSSGPSFIEMINKLRERPSCWPLASLRELCPLNTGTTTNSTSKLTSSTMPSNIGGDSKEAMFVGYIIQKLLILIEKRASSLCRQLSLIPTNELSLSQAHDVKGRTMTLFTTILCYRIDMFFGRHPDQIMMCALYIVCSKMELADKIGLREIVEGYKVEKGGCLSEEVVMDILYRVKGCGVGGEEGNIVTFYNTVFVPGLKGLWGAFLRSFDTSEEEATEQNNTTAAISDLMLLGSA</sequence>
<dbReference type="Proteomes" id="UP001530400">
    <property type="component" value="Unassembled WGS sequence"/>
</dbReference>
<protein>
    <recommendedName>
        <fullName evidence="2">Retinoblastoma-associated protein B-box domain-containing protein</fullName>
    </recommendedName>
</protein>